<dbReference type="InterPro" id="IPR016105">
    <property type="entry name" value="Pyr-dep_his/arg-deCO2ase_sand"/>
</dbReference>
<name>A0ABU9Q3H0_9BURK</name>
<reference evidence="9 10" key="1">
    <citation type="submission" date="2024-02" db="EMBL/GenBank/DDBJ databases">
        <title>Draft genome sequence of Collimonas sp. strain H4R21, an effective mineral-weathering bacterial strain isolated from the beech rhizosphere.</title>
        <authorList>
            <person name="Morin E."/>
            <person name="Uroz S."/>
            <person name="Leveau J.H.J."/>
            <person name="Kumar R."/>
            <person name="Rey M.W."/>
            <person name="Pham J."/>
        </authorList>
    </citation>
    <scope>NUCLEOTIDE SEQUENCE [LARGE SCALE GENOMIC DNA]</scope>
    <source>
        <strain evidence="9 10">H4R21</strain>
    </source>
</reference>
<evidence type="ECO:0000256" key="5">
    <source>
        <dbReference type="ARBA" id="ARBA00022793"/>
    </source>
</evidence>
<dbReference type="Gene3D" id="3.50.20.10">
    <property type="entry name" value="Pyruvoyl-Dependent Histidine Decarboxylase, subunit B"/>
    <property type="match status" value="1"/>
</dbReference>
<comment type="similarity">
    <text evidence="2">Belongs to the pyruvoyl-dependent arginine decarboxylase family.</text>
</comment>
<dbReference type="SFLD" id="SFLDS00055">
    <property type="entry name" value="Pyruvoyl-Dependent_Histidine/A"/>
    <property type="match status" value="1"/>
</dbReference>
<gene>
    <name evidence="9" type="ORF">V8G57_25710</name>
</gene>
<evidence type="ECO:0000256" key="1">
    <source>
        <dbReference type="ARBA" id="ARBA00001928"/>
    </source>
</evidence>
<keyword evidence="7" id="KW-0670">Pyruvate</keyword>
<evidence type="ECO:0000313" key="9">
    <source>
        <dbReference type="EMBL" id="MEM4990809.1"/>
    </source>
</evidence>
<evidence type="ECO:0000256" key="2">
    <source>
        <dbReference type="ARBA" id="ARBA00008611"/>
    </source>
</evidence>
<keyword evidence="10" id="KW-1185">Reference proteome</keyword>
<organism evidence="9 10">
    <name type="scientific">Collimonas rhizosphaerae</name>
    <dbReference type="NCBI Taxonomy" id="3126357"/>
    <lineage>
        <taxon>Bacteria</taxon>
        <taxon>Pseudomonadati</taxon>
        <taxon>Pseudomonadota</taxon>
        <taxon>Betaproteobacteria</taxon>
        <taxon>Burkholderiales</taxon>
        <taxon>Oxalobacteraceae</taxon>
        <taxon>Collimonas</taxon>
    </lineage>
</organism>
<comment type="caution">
    <text evidence="9">The sequence shown here is derived from an EMBL/GenBank/DDBJ whole genome shotgun (WGS) entry which is preliminary data.</text>
</comment>
<comment type="catalytic activity">
    <reaction evidence="8">
        <text>L-arginine + H(+) = agmatine + CO2</text>
        <dbReference type="Rhea" id="RHEA:17641"/>
        <dbReference type="ChEBI" id="CHEBI:15378"/>
        <dbReference type="ChEBI" id="CHEBI:16526"/>
        <dbReference type="ChEBI" id="CHEBI:32682"/>
        <dbReference type="ChEBI" id="CHEBI:58145"/>
        <dbReference type="EC" id="4.1.1.19"/>
    </reaction>
</comment>
<dbReference type="RefSeq" id="WP_342831841.1">
    <property type="nucleotide sequence ID" value="NZ_JBANDC010000035.1"/>
</dbReference>
<dbReference type="Proteomes" id="UP001495910">
    <property type="component" value="Unassembled WGS sequence"/>
</dbReference>
<proteinExistence type="inferred from homology"/>
<evidence type="ECO:0000256" key="7">
    <source>
        <dbReference type="ARBA" id="ARBA00023317"/>
    </source>
</evidence>
<sequence length="162" mass="17516">MKRTIPVISSIGTGQTELSAYDDALWKAGIGNCNLIPLSSVIPPAWAPRSNARLDFIPRWGNRLYVVQAMCTAGDNARIGLAAGIGWAIFDHGGGVFVEHHAVSSDADHALRDIERQIALSIDDLCHRRDALPVIQGKMTTSTTAHVPSCALVVAVFKEEDW</sequence>
<dbReference type="InterPro" id="IPR002724">
    <property type="entry name" value="Pyruvoyl-dep_arg_deCO2ase"/>
</dbReference>
<evidence type="ECO:0000256" key="6">
    <source>
        <dbReference type="ARBA" id="ARBA00023239"/>
    </source>
</evidence>
<keyword evidence="6" id="KW-0456">Lyase</keyword>
<accession>A0ABU9Q3H0</accession>
<dbReference type="EMBL" id="JBANDC010000035">
    <property type="protein sequence ID" value="MEM4990809.1"/>
    <property type="molecule type" value="Genomic_DNA"/>
</dbReference>
<dbReference type="SFLD" id="SFLDG01170">
    <property type="entry name" value="Pyruvoyl-dependent_arginine_de"/>
    <property type="match status" value="1"/>
</dbReference>
<evidence type="ECO:0000256" key="3">
    <source>
        <dbReference type="ARBA" id="ARBA00012426"/>
    </source>
</evidence>
<evidence type="ECO:0000313" key="10">
    <source>
        <dbReference type="Proteomes" id="UP001495910"/>
    </source>
</evidence>
<dbReference type="EC" id="4.1.1.19" evidence="3"/>
<dbReference type="InterPro" id="IPR016104">
    <property type="entry name" value="Pyr-dep_his/arg-deCO2ase"/>
</dbReference>
<comment type="cofactor">
    <cofactor evidence="1">
        <name>pyruvate</name>
        <dbReference type="ChEBI" id="CHEBI:15361"/>
    </cofactor>
</comment>
<dbReference type="SUPFAM" id="SSF56271">
    <property type="entry name" value="Pyruvoyl-dependent histidine and arginine decarboxylases"/>
    <property type="match status" value="1"/>
</dbReference>
<protein>
    <recommendedName>
        <fullName evidence="4">Pyruvoyl-dependent arginine decarboxylase AaxB</fullName>
        <ecNumber evidence="3">4.1.1.19</ecNumber>
    </recommendedName>
</protein>
<evidence type="ECO:0000256" key="8">
    <source>
        <dbReference type="ARBA" id="ARBA00049309"/>
    </source>
</evidence>
<dbReference type="Pfam" id="PF01862">
    <property type="entry name" value="PvlArgDC"/>
    <property type="match status" value="1"/>
</dbReference>
<evidence type="ECO:0000256" key="4">
    <source>
        <dbReference type="ARBA" id="ARBA00014727"/>
    </source>
</evidence>
<keyword evidence="5" id="KW-0210">Decarboxylase</keyword>